<feature type="region of interest" description="Disordered" evidence="1">
    <location>
        <begin position="56"/>
        <end position="95"/>
    </location>
</feature>
<accession>A0A7X1ZFH6</accession>
<keyword evidence="4" id="KW-1185">Reference proteome</keyword>
<sequence length="130" mass="13507">MAAALLPLLRAALGGVQTRRGEGGVIGLYLQGTLFGLIQDQTLLFRVDARTRAAYDAAETPDAADAADEESADGTDASASLFEPPGGGPMTTAGFRRVPPFVLDDEDTLTDWGKAAWEAAKRGRAATAAL</sequence>
<dbReference type="Proteomes" id="UP000434582">
    <property type="component" value="Unassembled WGS sequence"/>
</dbReference>
<name>A0A7X1ZFH6_9PROT</name>
<dbReference type="AlphaFoldDB" id="A0A7X1ZFH6"/>
<evidence type="ECO:0000256" key="1">
    <source>
        <dbReference type="SAM" id="MobiDB-lite"/>
    </source>
</evidence>
<organism evidence="3 4">
    <name type="scientific">Roseospira navarrensis</name>
    <dbReference type="NCBI Taxonomy" id="140058"/>
    <lineage>
        <taxon>Bacteria</taxon>
        <taxon>Pseudomonadati</taxon>
        <taxon>Pseudomonadota</taxon>
        <taxon>Alphaproteobacteria</taxon>
        <taxon>Rhodospirillales</taxon>
        <taxon>Rhodospirillaceae</taxon>
        <taxon>Roseospira</taxon>
    </lineage>
</organism>
<dbReference type="InterPro" id="IPR007076">
    <property type="entry name" value="TfoX_N"/>
</dbReference>
<evidence type="ECO:0000313" key="4">
    <source>
        <dbReference type="Proteomes" id="UP000434582"/>
    </source>
</evidence>
<feature type="domain" description="TfoX N-terminal" evidence="2">
    <location>
        <begin position="11"/>
        <end position="120"/>
    </location>
</feature>
<evidence type="ECO:0000313" key="3">
    <source>
        <dbReference type="EMBL" id="MQX37589.1"/>
    </source>
</evidence>
<dbReference type="Gene3D" id="3.30.1460.30">
    <property type="entry name" value="YgaC/TfoX-N like chaperone"/>
    <property type="match status" value="1"/>
</dbReference>
<comment type="caution">
    <text evidence="3">The sequence shown here is derived from an EMBL/GenBank/DDBJ whole genome shotgun (WGS) entry which is preliminary data.</text>
</comment>
<dbReference type="EMBL" id="WIVE01000048">
    <property type="protein sequence ID" value="MQX37589.1"/>
    <property type="molecule type" value="Genomic_DNA"/>
</dbReference>
<proteinExistence type="predicted"/>
<protein>
    <recommendedName>
        <fullName evidence="2">TfoX N-terminal domain-containing protein</fullName>
    </recommendedName>
</protein>
<reference evidence="3 4" key="1">
    <citation type="submission" date="2019-10" db="EMBL/GenBank/DDBJ databases">
        <title>Draft whole-genome sequence of the purple nonsulfur photosynthetic bacterium Roseospira navarrensis DSM 15114.</title>
        <authorList>
            <person name="Kyndt J.A."/>
            <person name="Meyer T.E."/>
        </authorList>
    </citation>
    <scope>NUCLEOTIDE SEQUENCE [LARGE SCALE GENOMIC DNA]</scope>
    <source>
        <strain evidence="3 4">DSM 15114</strain>
    </source>
</reference>
<dbReference type="SUPFAM" id="SSF159894">
    <property type="entry name" value="YgaC/TfoX-N like"/>
    <property type="match status" value="1"/>
</dbReference>
<evidence type="ECO:0000259" key="2">
    <source>
        <dbReference type="Pfam" id="PF04993"/>
    </source>
</evidence>
<gene>
    <name evidence="3" type="ORF">GHC57_13780</name>
</gene>
<dbReference type="Pfam" id="PF04993">
    <property type="entry name" value="TfoX_N"/>
    <property type="match status" value="1"/>
</dbReference>
<dbReference type="OrthoDB" id="7365368at2"/>